<dbReference type="Proteomes" id="UP000887116">
    <property type="component" value="Unassembled WGS sequence"/>
</dbReference>
<name>A0A8X6H7C0_TRICU</name>
<comment type="caution">
    <text evidence="1">The sequence shown here is derived from an EMBL/GenBank/DDBJ whole genome shotgun (WGS) entry which is preliminary data.</text>
</comment>
<evidence type="ECO:0000313" key="1">
    <source>
        <dbReference type="EMBL" id="GFR18347.1"/>
    </source>
</evidence>
<proteinExistence type="predicted"/>
<reference evidence="1" key="1">
    <citation type="submission" date="2020-07" db="EMBL/GenBank/DDBJ databases">
        <title>Multicomponent nature underlies the extraordinary mechanical properties of spider dragline silk.</title>
        <authorList>
            <person name="Kono N."/>
            <person name="Nakamura H."/>
            <person name="Mori M."/>
            <person name="Yoshida Y."/>
            <person name="Ohtoshi R."/>
            <person name="Malay A.D."/>
            <person name="Moran D.A.P."/>
            <person name="Tomita M."/>
            <person name="Numata K."/>
            <person name="Arakawa K."/>
        </authorList>
    </citation>
    <scope>NUCLEOTIDE SEQUENCE</scope>
</reference>
<protein>
    <submittedName>
        <fullName evidence="1">Uncharacterized protein</fullName>
    </submittedName>
</protein>
<dbReference type="OrthoDB" id="6442178at2759"/>
<dbReference type="EMBL" id="BMAO01037527">
    <property type="protein sequence ID" value="GFR18347.1"/>
    <property type="molecule type" value="Genomic_DNA"/>
</dbReference>
<organism evidence="1 2">
    <name type="scientific">Trichonephila clavata</name>
    <name type="common">Joro spider</name>
    <name type="synonym">Nephila clavata</name>
    <dbReference type="NCBI Taxonomy" id="2740835"/>
    <lineage>
        <taxon>Eukaryota</taxon>
        <taxon>Metazoa</taxon>
        <taxon>Ecdysozoa</taxon>
        <taxon>Arthropoda</taxon>
        <taxon>Chelicerata</taxon>
        <taxon>Arachnida</taxon>
        <taxon>Araneae</taxon>
        <taxon>Araneomorphae</taxon>
        <taxon>Entelegynae</taxon>
        <taxon>Araneoidea</taxon>
        <taxon>Nephilidae</taxon>
        <taxon>Trichonephila</taxon>
    </lineage>
</organism>
<dbReference type="AlphaFoldDB" id="A0A8X6H7C0"/>
<keyword evidence="2" id="KW-1185">Reference proteome</keyword>
<evidence type="ECO:0000313" key="2">
    <source>
        <dbReference type="Proteomes" id="UP000887116"/>
    </source>
</evidence>
<accession>A0A8X6H7C0</accession>
<sequence length="83" mass="9572">MQESSTLYVVISYKNDMEIIICRKSQFLRQLSEKYGIRMDNIALFDYEAEGLRPALSIENIRDGMILSLLDKSQSPAILKLNE</sequence>
<gene>
    <name evidence="1" type="ORF">TNCT_540071</name>
</gene>